<keyword evidence="5" id="KW-1185">Reference proteome</keyword>
<protein>
    <submittedName>
        <fullName evidence="4">Cobalamin-binding protein</fullName>
    </submittedName>
</protein>
<sequence length="269" mass="30186">MRIVSLCPSNTELAGCLGLASSLVGIDNYSDWPPQVGELPRLGSDLDIDMDAVERLKPDLVLASLTVPGMERNIERLKERDLPYVTLNPRTLDDIGRNLLTLGEATGQEQAAQRAFDEYSGILHEYRERSKQAEHRPALYWEWWPKPVFTPGGGNWLTEISELAGARNVFADMPEASVKTDWDDVVSRNPDAVCMVWVGIATAKMKPELVRTRPGWERVAASQGERIYVLEEEFYCRPSPRLAIGLHKLAALLHPDVFPREQPRIGPES</sequence>
<gene>
    <name evidence="4" type="ORF">ACFFK0_14195</name>
</gene>
<comment type="caution">
    <text evidence="4">The sequence shown here is derived from an EMBL/GenBank/DDBJ whole genome shotgun (WGS) entry which is preliminary data.</text>
</comment>
<dbReference type="InterPro" id="IPR054828">
    <property type="entry name" value="Vit_B12_bind_prot"/>
</dbReference>
<evidence type="ECO:0000313" key="5">
    <source>
        <dbReference type="Proteomes" id="UP001589776"/>
    </source>
</evidence>
<dbReference type="PANTHER" id="PTHR30535:SF34">
    <property type="entry name" value="MOLYBDATE-BINDING PROTEIN MOLA"/>
    <property type="match status" value="1"/>
</dbReference>
<organism evidence="4 5">
    <name type="scientific">Paenibacillus chartarius</name>
    <dbReference type="NCBI Taxonomy" id="747481"/>
    <lineage>
        <taxon>Bacteria</taxon>
        <taxon>Bacillati</taxon>
        <taxon>Bacillota</taxon>
        <taxon>Bacilli</taxon>
        <taxon>Bacillales</taxon>
        <taxon>Paenibacillaceae</taxon>
        <taxon>Paenibacillus</taxon>
    </lineage>
</organism>
<dbReference type="InterPro" id="IPR002491">
    <property type="entry name" value="ABC_transptr_periplasmic_BD"/>
</dbReference>
<dbReference type="InterPro" id="IPR050902">
    <property type="entry name" value="ABC_Transporter_SBP"/>
</dbReference>
<dbReference type="Gene3D" id="3.40.50.1980">
    <property type="entry name" value="Nitrogenase molybdenum iron protein domain"/>
    <property type="match status" value="2"/>
</dbReference>
<dbReference type="PROSITE" id="PS50983">
    <property type="entry name" value="FE_B12_PBP"/>
    <property type="match status" value="1"/>
</dbReference>
<evidence type="ECO:0000256" key="2">
    <source>
        <dbReference type="ARBA" id="ARBA00022729"/>
    </source>
</evidence>
<dbReference type="NCBIfam" id="NF038402">
    <property type="entry name" value="TroA_like"/>
    <property type="match status" value="1"/>
</dbReference>
<evidence type="ECO:0000256" key="1">
    <source>
        <dbReference type="ARBA" id="ARBA00008814"/>
    </source>
</evidence>
<name>A0ABV6DLS1_9BACL</name>
<proteinExistence type="inferred from homology"/>
<accession>A0ABV6DLS1</accession>
<reference evidence="4 5" key="1">
    <citation type="submission" date="2024-09" db="EMBL/GenBank/DDBJ databases">
        <authorList>
            <person name="Sun Q."/>
            <person name="Mori K."/>
        </authorList>
    </citation>
    <scope>NUCLEOTIDE SEQUENCE [LARGE SCALE GENOMIC DNA]</scope>
    <source>
        <strain evidence="4 5">CCM 7759</strain>
    </source>
</reference>
<evidence type="ECO:0000313" key="4">
    <source>
        <dbReference type="EMBL" id="MFC0213591.1"/>
    </source>
</evidence>
<dbReference type="SUPFAM" id="SSF53807">
    <property type="entry name" value="Helical backbone' metal receptor"/>
    <property type="match status" value="1"/>
</dbReference>
<comment type="similarity">
    <text evidence="1">Belongs to the bacterial solute-binding protein 8 family.</text>
</comment>
<dbReference type="PANTHER" id="PTHR30535">
    <property type="entry name" value="VITAMIN B12-BINDING PROTEIN"/>
    <property type="match status" value="1"/>
</dbReference>
<dbReference type="CDD" id="cd01144">
    <property type="entry name" value="BtuF"/>
    <property type="match status" value="1"/>
</dbReference>
<keyword evidence="2" id="KW-0732">Signal</keyword>
<feature type="domain" description="Fe/B12 periplasmic-binding" evidence="3">
    <location>
        <begin position="2"/>
        <end position="257"/>
    </location>
</feature>
<evidence type="ECO:0000259" key="3">
    <source>
        <dbReference type="PROSITE" id="PS50983"/>
    </source>
</evidence>
<dbReference type="Pfam" id="PF01497">
    <property type="entry name" value="Peripla_BP_2"/>
    <property type="match status" value="1"/>
</dbReference>
<dbReference type="Proteomes" id="UP001589776">
    <property type="component" value="Unassembled WGS sequence"/>
</dbReference>
<dbReference type="RefSeq" id="WP_377470925.1">
    <property type="nucleotide sequence ID" value="NZ_JBHLWN010000057.1"/>
</dbReference>
<dbReference type="EMBL" id="JBHLWN010000057">
    <property type="protein sequence ID" value="MFC0213591.1"/>
    <property type="molecule type" value="Genomic_DNA"/>
</dbReference>